<reference evidence="2" key="1">
    <citation type="submission" date="2024-05" db="EMBL/GenBank/DDBJ databases">
        <title>Whole genome shotgun sequence of Streptomyces hydrogenans NBRC 13475.</title>
        <authorList>
            <person name="Komaki H."/>
            <person name="Tamura T."/>
        </authorList>
    </citation>
    <scope>NUCLEOTIDE SEQUENCE</scope>
    <source>
        <strain evidence="2">NBRC 13475</strain>
    </source>
</reference>
<sequence>MMSSVMPGHGSGGGAGPARDGCLPSGTGRPARYRDLMIERLPADVSEVLALVLDQDDPVHAALRAQVPHLRVTGRCGCGCGTADLALDTRSVEPAPVGAGRFVAAEAVLTTETGECPGKVLVFTEDGYLSWLEVCSWSDDIEVDLAAARAWLRAGHRP</sequence>
<name>A0ABQ3PRQ2_9ACTN</name>
<evidence type="ECO:0000256" key="1">
    <source>
        <dbReference type="SAM" id="MobiDB-lite"/>
    </source>
</evidence>
<gene>
    <name evidence="2" type="ORF">Shyd_90620</name>
</gene>
<keyword evidence="3" id="KW-1185">Reference proteome</keyword>
<evidence type="ECO:0000313" key="3">
    <source>
        <dbReference type="Proteomes" id="UP001052739"/>
    </source>
</evidence>
<proteinExistence type="predicted"/>
<protein>
    <submittedName>
        <fullName evidence="2">Uncharacterized protein</fullName>
    </submittedName>
</protein>
<organism evidence="2 3">
    <name type="scientific">Streptomyces hydrogenans</name>
    <dbReference type="NCBI Taxonomy" id="1873719"/>
    <lineage>
        <taxon>Bacteria</taxon>
        <taxon>Bacillati</taxon>
        <taxon>Actinomycetota</taxon>
        <taxon>Actinomycetes</taxon>
        <taxon>Kitasatosporales</taxon>
        <taxon>Streptomycetaceae</taxon>
        <taxon>Streptomyces</taxon>
    </lineage>
</organism>
<feature type="region of interest" description="Disordered" evidence="1">
    <location>
        <begin position="1"/>
        <end position="26"/>
    </location>
</feature>
<comment type="caution">
    <text evidence="2">The sequence shown here is derived from an EMBL/GenBank/DDBJ whole genome shotgun (WGS) entry which is preliminary data.</text>
</comment>
<dbReference type="EMBL" id="BNDW01000117">
    <property type="protein sequence ID" value="GHI27691.1"/>
    <property type="molecule type" value="Genomic_DNA"/>
</dbReference>
<accession>A0ABQ3PRQ2</accession>
<evidence type="ECO:0000313" key="2">
    <source>
        <dbReference type="EMBL" id="GHI27691.1"/>
    </source>
</evidence>
<dbReference type="Proteomes" id="UP001052739">
    <property type="component" value="Unassembled WGS sequence"/>
</dbReference>